<proteinExistence type="predicted"/>
<reference evidence="1" key="1">
    <citation type="submission" date="2020-04" db="EMBL/GenBank/DDBJ databases">
        <authorList>
            <person name="Chiriac C."/>
            <person name="Salcher M."/>
            <person name="Ghai R."/>
            <person name="Kavagutti S V."/>
        </authorList>
    </citation>
    <scope>NUCLEOTIDE SEQUENCE</scope>
</reference>
<dbReference type="EMBL" id="LR798231">
    <property type="protein sequence ID" value="CAB5209340.1"/>
    <property type="molecule type" value="Genomic_DNA"/>
</dbReference>
<name>A0A6J5KTF2_9CAUD</name>
<evidence type="ECO:0000313" key="1">
    <source>
        <dbReference type="EMBL" id="CAB4125744.1"/>
    </source>
</evidence>
<gene>
    <name evidence="2" type="ORF">UFOVP181_437</name>
    <name evidence="1" type="ORF">UFOVP57_203</name>
</gene>
<organism evidence="1">
    <name type="scientific">uncultured Caudovirales phage</name>
    <dbReference type="NCBI Taxonomy" id="2100421"/>
    <lineage>
        <taxon>Viruses</taxon>
        <taxon>Duplodnaviria</taxon>
        <taxon>Heunggongvirae</taxon>
        <taxon>Uroviricota</taxon>
        <taxon>Caudoviricetes</taxon>
        <taxon>Peduoviridae</taxon>
        <taxon>Maltschvirus</taxon>
        <taxon>Maltschvirus maltsch</taxon>
    </lineage>
</organism>
<dbReference type="EMBL" id="LR796187">
    <property type="protein sequence ID" value="CAB4125744.1"/>
    <property type="molecule type" value="Genomic_DNA"/>
</dbReference>
<accession>A0A6J5KTF2</accession>
<protein>
    <submittedName>
        <fullName evidence="1">Uncharacterized protein</fullName>
    </submittedName>
</protein>
<evidence type="ECO:0000313" key="2">
    <source>
        <dbReference type="EMBL" id="CAB5209340.1"/>
    </source>
</evidence>
<sequence length="46" mass="5076">MRNGAFQTFQDLPFIAESFGKAQQQVEAMYGAGSCGGVINEERLDY</sequence>